<dbReference type="GO" id="GO:0006950">
    <property type="term" value="P:response to stress"/>
    <property type="evidence" value="ECO:0007669"/>
    <property type="project" value="TreeGrafter"/>
</dbReference>
<proteinExistence type="predicted"/>
<dbReference type="PROSITE" id="PS50995">
    <property type="entry name" value="HTH_MARR_2"/>
    <property type="match status" value="1"/>
</dbReference>
<dbReference type="PRINTS" id="PR00598">
    <property type="entry name" value="HTHMARR"/>
</dbReference>
<dbReference type="InterPro" id="IPR039422">
    <property type="entry name" value="MarR/SlyA-like"/>
</dbReference>
<organism evidence="2 3">
    <name type="scientific">Aquabacterium lacunae</name>
    <dbReference type="NCBI Taxonomy" id="2528630"/>
    <lineage>
        <taxon>Bacteria</taxon>
        <taxon>Pseudomonadati</taxon>
        <taxon>Pseudomonadota</taxon>
        <taxon>Betaproteobacteria</taxon>
        <taxon>Burkholderiales</taxon>
        <taxon>Aquabacterium</taxon>
    </lineage>
</organism>
<evidence type="ECO:0000259" key="1">
    <source>
        <dbReference type="PROSITE" id="PS50995"/>
    </source>
</evidence>
<dbReference type="InterPro" id="IPR000835">
    <property type="entry name" value="HTH_MarR-typ"/>
</dbReference>
<name>A0A4V2JFN5_9BURK</name>
<dbReference type="Pfam" id="PF12802">
    <property type="entry name" value="MarR_2"/>
    <property type="match status" value="1"/>
</dbReference>
<sequence>MQSKKASHRFIHLLNSAQRHLQQWIAHQQQVAAEAMGHTLPTPAQAGALFVLAQDDGRTMGDIARALDLEPPAVSGLVQRIEALGWVQRHPCPQDGRTQRVWLTPLGQSLLPPLRQVTQKVQARLCAGFSPQELDTVARWLDHVRQLDRPAP</sequence>
<reference evidence="2 3" key="1">
    <citation type="submission" date="2019-02" db="EMBL/GenBank/DDBJ databases">
        <title>Aquabacterium sp. strain KMB7.</title>
        <authorList>
            <person name="Chen W.-M."/>
        </authorList>
    </citation>
    <scope>NUCLEOTIDE SEQUENCE [LARGE SCALE GENOMIC DNA]</scope>
    <source>
        <strain evidence="2 3">KMB7</strain>
    </source>
</reference>
<dbReference type="RefSeq" id="WP_130967567.1">
    <property type="nucleotide sequence ID" value="NZ_SIXI01000003.1"/>
</dbReference>
<dbReference type="SMART" id="SM00347">
    <property type="entry name" value="HTH_MARR"/>
    <property type="match status" value="1"/>
</dbReference>
<dbReference type="OrthoDB" id="4549026at2"/>
<dbReference type="GO" id="GO:0003700">
    <property type="term" value="F:DNA-binding transcription factor activity"/>
    <property type="evidence" value="ECO:0007669"/>
    <property type="project" value="InterPro"/>
</dbReference>
<dbReference type="PANTHER" id="PTHR33164:SF107">
    <property type="entry name" value="TRANSCRIPTIONAL REGULATORY PROTEIN"/>
    <property type="match status" value="1"/>
</dbReference>
<evidence type="ECO:0000313" key="2">
    <source>
        <dbReference type="EMBL" id="TBO31168.1"/>
    </source>
</evidence>
<dbReference type="InterPro" id="IPR036388">
    <property type="entry name" value="WH-like_DNA-bd_sf"/>
</dbReference>
<dbReference type="SUPFAM" id="SSF46785">
    <property type="entry name" value="Winged helix' DNA-binding domain"/>
    <property type="match status" value="1"/>
</dbReference>
<keyword evidence="3" id="KW-1185">Reference proteome</keyword>
<gene>
    <name evidence="2" type="ORF">EYS42_07915</name>
</gene>
<feature type="domain" description="HTH marR-type" evidence="1">
    <location>
        <begin position="7"/>
        <end position="146"/>
    </location>
</feature>
<dbReference type="Gene3D" id="1.10.10.10">
    <property type="entry name" value="Winged helix-like DNA-binding domain superfamily/Winged helix DNA-binding domain"/>
    <property type="match status" value="1"/>
</dbReference>
<protein>
    <submittedName>
        <fullName evidence="2">MarR family transcriptional regulator</fullName>
    </submittedName>
</protein>
<dbReference type="PANTHER" id="PTHR33164">
    <property type="entry name" value="TRANSCRIPTIONAL REGULATOR, MARR FAMILY"/>
    <property type="match status" value="1"/>
</dbReference>
<accession>A0A4V2JFN5</accession>
<dbReference type="InterPro" id="IPR036390">
    <property type="entry name" value="WH_DNA-bd_sf"/>
</dbReference>
<dbReference type="EMBL" id="SIXI01000003">
    <property type="protein sequence ID" value="TBO31168.1"/>
    <property type="molecule type" value="Genomic_DNA"/>
</dbReference>
<comment type="caution">
    <text evidence="2">The sequence shown here is derived from an EMBL/GenBank/DDBJ whole genome shotgun (WGS) entry which is preliminary data.</text>
</comment>
<dbReference type="Proteomes" id="UP000292120">
    <property type="component" value="Unassembled WGS sequence"/>
</dbReference>
<evidence type="ECO:0000313" key="3">
    <source>
        <dbReference type="Proteomes" id="UP000292120"/>
    </source>
</evidence>
<dbReference type="AlphaFoldDB" id="A0A4V2JFN5"/>